<sequence length="155" mass="17172">MTLTIIISLICVVLNISYTIAASIVCIRKRNVETKKVESKQLKLPNPKQPPGPAALPAGANIQGAVAAASVPKQLLQKSPTATNQTQKKINDEHVQPTQPSSKRGESAKDGQENLLQRIKDRREKKNEVRYEQYVSLLLFFNQIDMYGDSSDCKP</sequence>
<dbReference type="Proteomes" id="UP000024404">
    <property type="component" value="Unassembled WGS sequence"/>
</dbReference>
<keyword evidence="2" id="KW-0732">Signal</keyword>
<proteinExistence type="predicted"/>
<keyword evidence="4" id="KW-1185">Reference proteome</keyword>
<dbReference type="AlphaFoldDB" id="A0A8R1U3X5"/>
<feature type="region of interest" description="Disordered" evidence="1">
    <location>
        <begin position="38"/>
        <end position="58"/>
    </location>
</feature>
<feature type="compositionally biased region" description="Basic and acidic residues" evidence="1">
    <location>
        <begin position="103"/>
        <end position="124"/>
    </location>
</feature>
<feature type="region of interest" description="Disordered" evidence="1">
    <location>
        <begin position="77"/>
        <end position="124"/>
    </location>
</feature>
<name>A0A8R1U3X5_ONCVO</name>
<protein>
    <submittedName>
        <fullName evidence="3">Uncharacterized protein</fullName>
    </submittedName>
</protein>
<organism evidence="3 4">
    <name type="scientific">Onchocerca volvulus</name>
    <dbReference type="NCBI Taxonomy" id="6282"/>
    <lineage>
        <taxon>Eukaryota</taxon>
        <taxon>Metazoa</taxon>
        <taxon>Ecdysozoa</taxon>
        <taxon>Nematoda</taxon>
        <taxon>Chromadorea</taxon>
        <taxon>Rhabditida</taxon>
        <taxon>Spirurina</taxon>
        <taxon>Spiruromorpha</taxon>
        <taxon>Filarioidea</taxon>
        <taxon>Onchocercidae</taxon>
        <taxon>Onchocerca</taxon>
    </lineage>
</organism>
<evidence type="ECO:0000256" key="2">
    <source>
        <dbReference type="SAM" id="SignalP"/>
    </source>
</evidence>
<evidence type="ECO:0000256" key="1">
    <source>
        <dbReference type="SAM" id="MobiDB-lite"/>
    </source>
</evidence>
<feature type="signal peptide" evidence="2">
    <location>
        <begin position="1"/>
        <end position="21"/>
    </location>
</feature>
<reference evidence="3" key="2">
    <citation type="submission" date="2022-06" db="UniProtKB">
        <authorList>
            <consortium name="EnsemblMetazoa"/>
        </authorList>
    </citation>
    <scope>IDENTIFICATION</scope>
</reference>
<dbReference type="EMBL" id="CMVM020000284">
    <property type="status" value="NOT_ANNOTATED_CDS"/>
    <property type="molecule type" value="Genomic_DNA"/>
</dbReference>
<feature type="chain" id="PRO_5035893371" evidence="2">
    <location>
        <begin position="22"/>
        <end position="155"/>
    </location>
</feature>
<reference evidence="4" key="1">
    <citation type="submission" date="2013-10" db="EMBL/GenBank/DDBJ databases">
        <title>Genome sequencing of Onchocerca volvulus.</title>
        <authorList>
            <person name="Cotton J."/>
            <person name="Tsai J."/>
            <person name="Stanley E."/>
            <person name="Tracey A."/>
            <person name="Holroyd N."/>
            <person name="Lustigman S."/>
            <person name="Berriman M."/>
        </authorList>
    </citation>
    <scope>NUCLEOTIDE SEQUENCE</scope>
</reference>
<evidence type="ECO:0000313" key="3">
    <source>
        <dbReference type="EnsemblMetazoa" id="OVOC9652.1"/>
    </source>
</evidence>
<evidence type="ECO:0000313" key="4">
    <source>
        <dbReference type="Proteomes" id="UP000024404"/>
    </source>
</evidence>
<feature type="compositionally biased region" description="Polar residues" evidence="1">
    <location>
        <begin position="77"/>
        <end position="88"/>
    </location>
</feature>
<accession>A0A8R1U3X5</accession>
<dbReference type="EnsemblMetazoa" id="OVOC9652.1">
    <property type="protein sequence ID" value="OVOC9652.1"/>
    <property type="gene ID" value="WBGene00246461"/>
</dbReference>